<comment type="caution">
    <text evidence="2">The sequence shown here is derived from an EMBL/GenBank/DDBJ whole genome shotgun (WGS) entry which is preliminary data.</text>
</comment>
<dbReference type="InterPro" id="IPR050865">
    <property type="entry name" value="BEACH_Domain"/>
</dbReference>
<dbReference type="Gene3D" id="1.10.1540.10">
    <property type="entry name" value="BEACH domain"/>
    <property type="match status" value="1"/>
</dbReference>
<dbReference type="SUPFAM" id="SSF81837">
    <property type="entry name" value="BEACH domain"/>
    <property type="match status" value="1"/>
</dbReference>
<dbReference type="SMART" id="SM01026">
    <property type="entry name" value="Beach"/>
    <property type="match status" value="1"/>
</dbReference>
<gene>
    <name evidence="2" type="ORF">OLEA9_A016991</name>
</gene>
<dbReference type="InterPro" id="IPR036372">
    <property type="entry name" value="BEACH_dom_sf"/>
</dbReference>
<accession>A0A8S0T7E4</accession>
<dbReference type="PANTHER" id="PTHR13743:SF157">
    <property type="entry name" value="BEACH DOMAIN-CONTAINING PROTEIN C2"/>
    <property type="match status" value="1"/>
</dbReference>
<keyword evidence="3" id="KW-1185">Reference proteome</keyword>
<name>A0A8S0T7E4_OLEEU</name>
<dbReference type="InterPro" id="IPR000409">
    <property type="entry name" value="BEACH_dom"/>
</dbReference>
<feature type="domain" description="BEACH" evidence="1">
    <location>
        <begin position="1"/>
        <end position="174"/>
    </location>
</feature>
<feature type="non-terminal residue" evidence="2">
    <location>
        <position position="1"/>
    </location>
</feature>
<evidence type="ECO:0000313" key="3">
    <source>
        <dbReference type="Proteomes" id="UP000594638"/>
    </source>
</evidence>
<protein>
    <recommendedName>
        <fullName evidence="1">BEACH domain-containing protein</fullName>
    </recommendedName>
</protein>
<dbReference type="PANTHER" id="PTHR13743">
    <property type="entry name" value="BEIGE/BEACH-RELATED"/>
    <property type="match status" value="1"/>
</dbReference>
<evidence type="ECO:0000259" key="1">
    <source>
        <dbReference type="PROSITE" id="PS50197"/>
    </source>
</evidence>
<dbReference type="OrthoDB" id="26681at2759"/>
<dbReference type="Proteomes" id="UP000594638">
    <property type="component" value="Unassembled WGS sequence"/>
</dbReference>
<proteinExistence type="predicted"/>
<evidence type="ECO:0000313" key="2">
    <source>
        <dbReference type="EMBL" id="CAA2999750.1"/>
    </source>
</evidence>
<dbReference type="PROSITE" id="PS50197">
    <property type="entry name" value="BEACH"/>
    <property type="match status" value="1"/>
</dbReference>
<dbReference type="EMBL" id="CACTIH010005649">
    <property type="protein sequence ID" value="CAA2999750.1"/>
    <property type="molecule type" value="Genomic_DNA"/>
</dbReference>
<dbReference type="Gramene" id="OE9A016991T1">
    <property type="protein sequence ID" value="OE9A016991C1"/>
    <property type="gene ID" value="OE9A016991"/>
</dbReference>
<organism evidence="2 3">
    <name type="scientific">Olea europaea subsp. europaea</name>
    <dbReference type="NCBI Taxonomy" id="158383"/>
    <lineage>
        <taxon>Eukaryota</taxon>
        <taxon>Viridiplantae</taxon>
        <taxon>Streptophyta</taxon>
        <taxon>Embryophyta</taxon>
        <taxon>Tracheophyta</taxon>
        <taxon>Spermatophyta</taxon>
        <taxon>Magnoliopsida</taxon>
        <taxon>eudicotyledons</taxon>
        <taxon>Gunneridae</taxon>
        <taxon>Pentapetalae</taxon>
        <taxon>asterids</taxon>
        <taxon>lamiids</taxon>
        <taxon>Lamiales</taxon>
        <taxon>Oleaceae</taxon>
        <taxon>Oleeae</taxon>
        <taxon>Olea</taxon>
    </lineage>
</organism>
<dbReference type="Pfam" id="PF02138">
    <property type="entry name" value="Beach"/>
    <property type="match status" value="1"/>
</dbReference>
<sequence>LIHWLDVVIMILPVFTWFFSDYNLQNLDLYNPASHGDLLKPIGALNTDRLNKIPRERLQYDDQVITKFHYGSHYATAGTMLYYLIGLEPFTTLSNPLQGGKFDRAERMSSDIAATWNGVLEDMIDVNKLVSELFYLLEIFTNENSNDFGTTNQEENLTHFSFLLGLTIQHPLVM</sequence>
<reference evidence="2 3" key="1">
    <citation type="submission" date="2019-12" db="EMBL/GenBank/DDBJ databases">
        <authorList>
            <person name="Alioto T."/>
            <person name="Alioto T."/>
            <person name="Gomez Garrido J."/>
        </authorList>
    </citation>
    <scope>NUCLEOTIDE SEQUENCE [LARGE SCALE GENOMIC DNA]</scope>
</reference>
<dbReference type="AlphaFoldDB" id="A0A8S0T7E4"/>